<dbReference type="AlphaFoldDB" id="A0AAD5QPV0"/>
<organism evidence="1 2">
    <name type="scientific">Parelaphostrongylus tenuis</name>
    <name type="common">Meningeal worm</name>
    <dbReference type="NCBI Taxonomy" id="148309"/>
    <lineage>
        <taxon>Eukaryota</taxon>
        <taxon>Metazoa</taxon>
        <taxon>Ecdysozoa</taxon>
        <taxon>Nematoda</taxon>
        <taxon>Chromadorea</taxon>
        <taxon>Rhabditida</taxon>
        <taxon>Rhabditina</taxon>
        <taxon>Rhabditomorpha</taxon>
        <taxon>Strongyloidea</taxon>
        <taxon>Metastrongylidae</taxon>
        <taxon>Parelaphostrongylus</taxon>
    </lineage>
</organism>
<gene>
    <name evidence="1" type="ORF">KIN20_015396</name>
</gene>
<protein>
    <submittedName>
        <fullName evidence="1">Uncharacterized protein</fullName>
    </submittedName>
</protein>
<evidence type="ECO:0000313" key="1">
    <source>
        <dbReference type="EMBL" id="KAJ1357279.1"/>
    </source>
</evidence>
<evidence type="ECO:0000313" key="2">
    <source>
        <dbReference type="Proteomes" id="UP001196413"/>
    </source>
</evidence>
<proteinExistence type="predicted"/>
<name>A0AAD5QPV0_PARTN</name>
<dbReference type="EMBL" id="JAHQIW010003083">
    <property type="protein sequence ID" value="KAJ1357279.1"/>
    <property type="molecule type" value="Genomic_DNA"/>
</dbReference>
<comment type="caution">
    <text evidence="1">The sequence shown here is derived from an EMBL/GenBank/DDBJ whole genome shotgun (WGS) entry which is preliminary data.</text>
</comment>
<dbReference type="Proteomes" id="UP001196413">
    <property type="component" value="Unassembled WGS sequence"/>
</dbReference>
<sequence>MVAQQSFSRSLLFYDYELRRCAQTVFGIINCSKAQRLVFRRIAFRLLAEFGAGDTSLKDHLRFARPPSDEVDRLTSCELLDNPPYGSIYLRDYHLFRVAGALPEQVQVLRHQSFAWRIRAFFEFSYDEFYESTLICCRRDGRNVFWLMAYTLNSVIEHL</sequence>
<keyword evidence="2" id="KW-1185">Reference proteome</keyword>
<reference evidence="1" key="1">
    <citation type="submission" date="2021-06" db="EMBL/GenBank/DDBJ databases">
        <title>Parelaphostrongylus tenuis whole genome reference sequence.</title>
        <authorList>
            <person name="Garwood T.J."/>
            <person name="Larsen P.A."/>
            <person name="Fountain-Jones N.M."/>
            <person name="Garbe J.R."/>
            <person name="Macchietto M.G."/>
            <person name="Kania S.A."/>
            <person name="Gerhold R.W."/>
            <person name="Richards J.E."/>
            <person name="Wolf T.M."/>
        </authorList>
    </citation>
    <scope>NUCLEOTIDE SEQUENCE</scope>
    <source>
        <strain evidence="1">MNPRO001-30</strain>
        <tissue evidence="1">Meninges</tissue>
    </source>
</reference>
<accession>A0AAD5QPV0</accession>